<protein>
    <recommendedName>
        <fullName evidence="1">DUF7587 domain-containing protein</fullName>
    </recommendedName>
</protein>
<feature type="domain" description="DUF7587" evidence="1">
    <location>
        <begin position="152"/>
        <end position="303"/>
    </location>
</feature>
<name>A0A6A6GPC1_9PEZI</name>
<evidence type="ECO:0000313" key="2">
    <source>
        <dbReference type="EMBL" id="KAF2227602.1"/>
    </source>
</evidence>
<keyword evidence="3" id="KW-1185">Reference proteome</keyword>
<evidence type="ECO:0000313" key="3">
    <source>
        <dbReference type="Proteomes" id="UP000799538"/>
    </source>
</evidence>
<dbReference type="InterPro" id="IPR056009">
    <property type="entry name" value="DUF7587"/>
</dbReference>
<proteinExistence type="predicted"/>
<evidence type="ECO:0000259" key="1">
    <source>
        <dbReference type="Pfam" id="PF24494"/>
    </source>
</evidence>
<dbReference type="AlphaFoldDB" id="A0A6A6GPC1"/>
<dbReference type="Proteomes" id="UP000799538">
    <property type="component" value="Unassembled WGS sequence"/>
</dbReference>
<organism evidence="2 3">
    <name type="scientific">Elsinoe ampelina</name>
    <dbReference type="NCBI Taxonomy" id="302913"/>
    <lineage>
        <taxon>Eukaryota</taxon>
        <taxon>Fungi</taxon>
        <taxon>Dikarya</taxon>
        <taxon>Ascomycota</taxon>
        <taxon>Pezizomycotina</taxon>
        <taxon>Dothideomycetes</taxon>
        <taxon>Dothideomycetidae</taxon>
        <taxon>Myriangiales</taxon>
        <taxon>Elsinoaceae</taxon>
        <taxon>Elsinoe</taxon>
    </lineage>
</organism>
<dbReference type="EMBL" id="ML992501">
    <property type="protein sequence ID" value="KAF2227602.1"/>
    <property type="molecule type" value="Genomic_DNA"/>
</dbReference>
<dbReference type="Pfam" id="PF24494">
    <property type="entry name" value="DUF7587"/>
    <property type="match status" value="1"/>
</dbReference>
<accession>A0A6A6GPC1</accession>
<sequence>MPSARHRLNAKDQVYELPKPVQMTEFADDDSSDEEPVKQLTEQTTDVCVPINWVEAGLVSRRCEEYSQAAMRFKFDHKGLCQMNGYLTEVGSCRASVDLDRSKADILASIKAEVVRMNNQAVEMDQKVLCRSRQLVAGLPDLVDDGIYAGRSPRLLVRAWRTTSETALHDNLGFRARGWGYWIPEVLQNPLVDPKNRLKEHCEGTKCPKIPWISMSDDLVLAHRWARTAIDKKRKGAGEDTWRFSIVRTDALDRLKVYWDRSDKLVHTALGPNAPVRNAEPRHFLAHGWIPQAAVVKTYTFVEFEEVLESLGVREDGSYVIAESPVARLIALWGREQLMQQLADTIQEVKSAHERLKVMMDLLGIKSVQDPAINVPLPEPRQ</sequence>
<reference evidence="3" key="1">
    <citation type="journal article" date="2020" name="Stud. Mycol.">
        <title>101 Dothideomycetes genomes: A test case for predicting lifestyles and emergence of pathogens.</title>
        <authorList>
            <person name="Haridas S."/>
            <person name="Albert R."/>
            <person name="Binder M."/>
            <person name="Bloem J."/>
            <person name="LaButti K."/>
            <person name="Salamov A."/>
            <person name="Andreopoulos B."/>
            <person name="Baker S."/>
            <person name="Barry K."/>
            <person name="Bills G."/>
            <person name="Bluhm B."/>
            <person name="Cannon C."/>
            <person name="Castanera R."/>
            <person name="Culley D."/>
            <person name="Daum C."/>
            <person name="Ezra D."/>
            <person name="Gonzalez J."/>
            <person name="Henrissat B."/>
            <person name="Kuo A."/>
            <person name="Liang C."/>
            <person name="Lipzen A."/>
            <person name="Lutzoni F."/>
            <person name="Magnuson J."/>
            <person name="Mondo S."/>
            <person name="Nolan M."/>
            <person name="Ohm R."/>
            <person name="Pangilinan J."/>
            <person name="Park H.-J."/>
            <person name="Ramirez L."/>
            <person name="Alfaro M."/>
            <person name="Sun H."/>
            <person name="Tritt A."/>
            <person name="Yoshinaga Y."/>
            <person name="Zwiers L.-H."/>
            <person name="Turgeon B."/>
            <person name="Goodwin S."/>
            <person name="Spatafora J."/>
            <person name="Crous P."/>
            <person name="Grigoriev I."/>
        </authorList>
    </citation>
    <scope>NUCLEOTIDE SEQUENCE [LARGE SCALE GENOMIC DNA]</scope>
    <source>
        <strain evidence="3">CECT 20119</strain>
    </source>
</reference>
<gene>
    <name evidence="2" type="ORF">BDZ85DRAFT_5272</name>
</gene>